<organism evidence="2 3">
    <name type="scientific">Glaciecola siphonariae</name>
    <dbReference type="NCBI Taxonomy" id="521012"/>
    <lineage>
        <taxon>Bacteria</taxon>
        <taxon>Pseudomonadati</taxon>
        <taxon>Pseudomonadota</taxon>
        <taxon>Gammaproteobacteria</taxon>
        <taxon>Alteromonadales</taxon>
        <taxon>Alteromonadaceae</taxon>
        <taxon>Glaciecola</taxon>
    </lineage>
</organism>
<evidence type="ECO:0000313" key="2">
    <source>
        <dbReference type="EMBL" id="MFC4700081.1"/>
    </source>
</evidence>
<dbReference type="Proteomes" id="UP001595897">
    <property type="component" value="Unassembled WGS sequence"/>
</dbReference>
<protein>
    <recommendedName>
        <fullName evidence="4">Lipoprotein</fullName>
    </recommendedName>
</protein>
<reference evidence="3" key="1">
    <citation type="journal article" date="2019" name="Int. J. Syst. Evol. Microbiol.">
        <title>The Global Catalogue of Microorganisms (GCM) 10K type strain sequencing project: providing services to taxonomists for standard genome sequencing and annotation.</title>
        <authorList>
            <consortium name="The Broad Institute Genomics Platform"/>
            <consortium name="The Broad Institute Genome Sequencing Center for Infectious Disease"/>
            <person name="Wu L."/>
            <person name="Ma J."/>
        </authorList>
    </citation>
    <scope>NUCLEOTIDE SEQUENCE [LARGE SCALE GENOMIC DNA]</scope>
    <source>
        <strain evidence="3">KACC 12507</strain>
    </source>
</reference>
<name>A0ABV9LW68_9ALTE</name>
<dbReference type="RefSeq" id="WP_382407195.1">
    <property type="nucleotide sequence ID" value="NZ_JBHSGU010000002.1"/>
</dbReference>
<comment type="caution">
    <text evidence="2">The sequence shown here is derived from an EMBL/GenBank/DDBJ whole genome shotgun (WGS) entry which is preliminary data.</text>
</comment>
<sequence>MKLQNILLVVLAASALQACASNKAPLQASKTVAPTHDATFNQTLVFDGRTFQVLGNYHSALGESCAIATESVRSAKLVRFCYSRQDGQVRRLSGLLQE</sequence>
<dbReference type="EMBL" id="JBHSGU010000002">
    <property type="protein sequence ID" value="MFC4700081.1"/>
    <property type="molecule type" value="Genomic_DNA"/>
</dbReference>
<keyword evidence="1" id="KW-0732">Signal</keyword>
<keyword evidence="3" id="KW-1185">Reference proteome</keyword>
<evidence type="ECO:0008006" key="4">
    <source>
        <dbReference type="Google" id="ProtNLM"/>
    </source>
</evidence>
<evidence type="ECO:0000313" key="3">
    <source>
        <dbReference type="Proteomes" id="UP001595897"/>
    </source>
</evidence>
<accession>A0ABV9LW68</accession>
<gene>
    <name evidence="2" type="ORF">ACFO4O_07940</name>
</gene>
<evidence type="ECO:0000256" key="1">
    <source>
        <dbReference type="SAM" id="SignalP"/>
    </source>
</evidence>
<feature type="signal peptide" evidence="1">
    <location>
        <begin position="1"/>
        <end position="20"/>
    </location>
</feature>
<proteinExistence type="predicted"/>
<feature type="chain" id="PRO_5045534963" description="Lipoprotein" evidence="1">
    <location>
        <begin position="21"/>
        <end position="98"/>
    </location>
</feature>
<dbReference type="PROSITE" id="PS51257">
    <property type="entry name" value="PROKAR_LIPOPROTEIN"/>
    <property type="match status" value="1"/>
</dbReference>